<dbReference type="EMBL" id="CAJJDP010000124">
    <property type="protein sequence ID" value="CAD8201389.1"/>
    <property type="molecule type" value="Genomic_DNA"/>
</dbReference>
<dbReference type="SMART" id="SM00174">
    <property type="entry name" value="RHO"/>
    <property type="match status" value="1"/>
</dbReference>
<reference evidence="2" key="1">
    <citation type="submission" date="2021-01" db="EMBL/GenBank/DDBJ databases">
        <authorList>
            <consortium name="Genoscope - CEA"/>
            <person name="William W."/>
        </authorList>
    </citation>
    <scope>NUCLEOTIDE SEQUENCE</scope>
</reference>
<comment type="caution">
    <text evidence="2">The sequence shown here is derived from an EMBL/GenBank/DDBJ whole genome shotgun (WGS) entry which is preliminary data.</text>
</comment>
<protein>
    <submittedName>
        <fullName evidence="2">Uncharacterized protein</fullName>
    </submittedName>
</protein>
<dbReference type="GO" id="GO:0003924">
    <property type="term" value="F:GTPase activity"/>
    <property type="evidence" value="ECO:0007669"/>
    <property type="project" value="InterPro"/>
</dbReference>
<evidence type="ECO:0000256" key="1">
    <source>
        <dbReference type="ARBA" id="ARBA00022741"/>
    </source>
</evidence>
<keyword evidence="1" id="KW-0547">Nucleotide-binding</keyword>
<dbReference type="Proteomes" id="UP000683925">
    <property type="component" value="Unassembled WGS sequence"/>
</dbReference>
<dbReference type="FunFam" id="3.40.50.300:FF:001204">
    <property type="entry name" value="Small GTP-binding protein, putative"/>
    <property type="match status" value="1"/>
</dbReference>
<proteinExistence type="predicted"/>
<sequence>MKKQKSKDPIYKVVSLGERRVGKTSIITRFFYNTFSEKSEETVCGYCKQKTIQTKNGPIDLAVWDTAGQERFHSMPPIYFKNSDAAIIVYDITVKGTLQKVRQWIQELKQFSQNDNVLPVLVGNKDDMHIQRDVEQSQVDELCNEYQVKHFLVSAKSGKGITEIFQYIADELIQSAKQTNERGYFWQGNKKQAQNDGGGYC</sequence>
<dbReference type="AlphaFoldDB" id="A0A8S1XKI2"/>
<dbReference type="OMA" id="MAMECEA"/>
<dbReference type="SMART" id="SM00173">
    <property type="entry name" value="RAS"/>
    <property type="match status" value="1"/>
</dbReference>
<accession>A0A8S1XKI2</accession>
<dbReference type="GO" id="GO:0005525">
    <property type="term" value="F:GTP binding"/>
    <property type="evidence" value="ECO:0007669"/>
    <property type="project" value="InterPro"/>
</dbReference>
<dbReference type="PANTHER" id="PTHR47978">
    <property type="match status" value="1"/>
</dbReference>
<dbReference type="SMART" id="SM00176">
    <property type="entry name" value="RAN"/>
    <property type="match status" value="1"/>
</dbReference>
<dbReference type="PROSITE" id="PS51421">
    <property type="entry name" value="RAS"/>
    <property type="match status" value="1"/>
</dbReference>
<dbReference type="InterPro" id="IPR005225">
    <property type="entry name" value="Small_GTP-bd"/>
</dbReference>
<name>A0A8S1XKI2_PAROT</name>
<keyword evidence="3" id="KW-1185">Reference proteome</keyword>
<gene>
    <name evidence="2" type="ORF">POCTA_138.1.T1240068</name>
</gene>
<organism evidence="2 3">
    <name type="scientific">Paramecium octaurelia</name>
    <dbReference type="NCBI Taxonomy" id="43137"/>
    <lineage>
        <taxon>Eukaryota</taxon>
        <taxon>Sar</taxon>
        <taxon>Alveolata</taxon>
        <taxon>Ciliophora</taxon>
        <taxon>Intramacronucleata</taxon>
        <taxon>Oligohymenophorea</taxon>
        <taxon>Peniculida</taxon>
        <taxon>Parameciidae</taxon>
        <taxon>Paramecium</taxon>
    </lineage>
</organism>
<dbReference type="Pfam" id="PF00071">
    <property type="entry name" value="Ras"/>
    <property type="match status" value="1"/>
</dbReference>
<dbReference type="SMART" id="SM00175">
    <property type="entry name" value="RAB"/>
    <property type="match status" value="1"/>
</dbReference>
<dbReference type="PROSITE" id="PS51419">
    <property type="entry name" value="RAB"/>
    <property type="match status" value="1"/>
</dbReference>
<evidence type="ECO:0000313" key="3">
    <source>
        <dbReference type="Proteomes" id="UP000683925"/>
    </source>
</evidence>
<dbReference type="OrthoDB" id="63533at2759"/>
<dbReference type="InterPro" id="IPR001806">
    <property type="entry name" value="Small_GTPase"/>
</dbReference>
<evidence type="ECO:0000313" key="2">
    <source>
        <dbReference type="EMBL" id="CAD8201389.1"/>
    </source>
</evidence>
<dbReference type="NCBIfam" id="TIGR00231">
    <property type="entry name" value="small_GTP"/>
    <property type="match status" value="1"/>
</dbReference>